<evidence type="ECO:0000313" key="4">
    <source>
        <dbReference type="Proteomes" id="UP000199087"/>
    </source>
</evidence>
<keyword evidence="1" id="KW-0812">Transmembrane</keyword>
<keyword evidence="1" id="KW-1133">Transmembrane helix</keyword>
<keyword evidence="4" id="KW-1185">Reference proteome</keyword>
<dbReference type="OrthoDB" id="2830515at2"/>
<dbReference type="Pfam" id="PF13400">
    <property type="entry name" value="Tad"/>
    <property type="match status" value="1"/>
</dbReference>
<protein>
    <recommendedName>
        <fullName evidence="2">Putative Flp pilus-assembly TadG-like N-terminal domain-containing protein</fullName>
    </recommendedName>
</protein>
<gene>
    <name evidence="3" type="ORF">BN000_01443</name>
</gene>
<name>A0A0U1NU20_9BACI</name>
<reference evidence="4" key="1">
    <citation type="submission" date="2015-05" db="EMBL/GenBank/DDBJ databases">
        <authorList>
            <person name="Urmite Genomes"/>
        </authorList>
    </citation>
    <scope>NUCLEOTIDE SEQUENCE [LARGE SCALE GENOMIC DNA]</scope>
    <source>
        <strain evidence="4">LF1</strain>
    </source>
</reference>
<sequence length="305" mass="31894">MKRLLRLLNLRDESGAALVIVAISMVALLGCTALVIDGGRIYSEKSKLQKAMDSTVLAGAQGLRTSQAQAISIAKDVSGKNGYMVTESELTVTSDSIKATKQVNVPMTFAKVIGMNNATVSATAKAIVAPLKKANGVAPIAIEQSAVPNSIVLNCGQSNPGAHHGNCGYLDLNGNGANGLADGIMNGATFAVDTKVVETAPGGKVGKVRDAIQYLIDSDASKPQCQSASTADNSCKRVITIVVIDSWDGANGKSNLNVVGLASYWIEKYKNKTIYGKFIRSVDPGEVGNETPIGEYNVYGVKLVE</sequence>
<dbReference type="STRING" id="1499688.BN000_01443"/>
<dbReference type="PROSITE" id="PS51257">
    <property type="entry name" value="PROKAR_LIPOPROTEIN"/>
    <property type="match status" value="1"/>
</dbReference>
<evidence type="ECO:0000259" key="2">
    <source>
        <dbReference type="Pfam" id="PF13400"/>
    </source>
</evidence>
<dbReference type="EMBL" id="CVRB01000001">
    <property type="protein sequence ID" value="CRK81536.1"/>
    <property type="molecule type" value="Genomic_DNA"/>
</dbReference>
<feature type="domain" description="Putative Flp pilus-assembly TadG-like N-terminal" evidence="2">
    <location>
        <begin position="15"/>
        <end position="61"/>
    </location>
</feature>
<dbReference type="InterPro" id="IPR028087">
    <property type="entry name" value="Tad_N"/>
</dbReference>
<accession>A0A0U1NU20</accession>
<evidence type="ECO:0000313" key="3">
    <source>
        <dbReference type="EMBL" id="CRK81536.1"/>
    </source>
</evidence>
<organism evidence="3 4">
    <name type="scientific">Neobacillus massiliamazoniensis</name>
    <dbReference type="NCBI Taxonomy" id="1499688"/>
    <lineage>
        <taxon>Bacteria</taxon>
        <taxon>Bacillati</taxon>
        <taxon>Bacillota</taxon>
        <taxon>Bacilli</taxon>
        <taxon>Bacillales</taxon>
        <taxon>Bacillaceae</taxon>
        <taxon>Neobacillus</taxon>
    </lineage>
</organism>
<dbReference type="AlphaFoldDB" id="A0A0U1NU20"/>
<keyword evidence="1" id="KW-0472">Membrane</keyword>
<feature type="transmembrane region" description="Helical" evidence="1">
    <location>
        <begin position="15"/>
        <end position="36"/>
    </location>
</feature>
<evidence type="ECO:0000256" key="1">
    <source>
        <dbReference type="SAM" id="Phobius"/>
    </source>
</evidence>
<dbReference type="Proteomes" id="UP000199087">
    <property type="component" value="Unassembled WGS sequence"/>
</dbReference>
<proteinExistence type="predicted"/>